<dbReference type="GO" id="GO:0001042">
    <property type="term" value="F:RNA polymerase I core binding"/>
    <property type="evidence" value="ECO:0007669"/>
    <property type="project" value="TreeGrafter"/>
</dbReference>
<feature type="compositionally biased region" description="Polar residues" evidence="2">
    <location>
        <begin position="654"/>
        <end position="672"/>
    </location>
</feature>
<gene>
    <name evidence="3" type="ORF">CTAYLR_009361</name>
</gene>
<dbReference type="PANTHER" id="PTHR12790:SF0">
    <property type="entry name" value="RNA POLYMERASE I-SPECIFIC TRANSCRIPTION INITIATION FACTOR RRN3-RELATED"/>
    <property type="match status" value="1"/>
</dbReference>
<dbReference type="GO" id="GO:0001181">
    <property type="term" value="F:RNA polymerase I general transcription initiation factor activity"/>
    <property type="evidence" value="ECO:0007669"/>
    <property type="project" value="InterPro"/>
</dbReference>
<dbReference type="GO" id="GO:0005634">
    <property type="term" value="C:nucleus"/>
    <property type="evidence" value="ECO:0007669"/>
    <property type="project" value="TreeGrafter"/>
</dbReference>
<evidence type="ECO:0000313" key="3">
    <source>
        <dbReference type="EMBL" id="KAJ8608820.1"/>
    </source>
</evidence>
<sequence length="699" mass="74162">MAEFAFVQKALTLREKRGSRKRCNEYEGLVAQVRAGDVGLEAEEVAMKGALMFAIARLGQRVATGHASLVEALFACQSTTPVVVEGLAAALASVVASRATLVGKAFGTLLRVGATCDATNPVIKGLFALIELCPLGMSELLVAARRNYPWSGAPGKHHARYARVLLALGERHALLEAFVLQLVVERALALDVEVDISDLWRGQSPKKRPEQPNSSEGRRGGDDDVFQLEMEGSNPKSVSPPGEEMMAQEGEDDDSSAGKLDGVMCLVMAYVAARVAPNADARAKDAFVAVTLNVFESAILNTHESKFVQFFVFFVCASSAERSARFASRLSNVVADDSAPHVSRLGAVAYLASFVCRAKSVDADLAAWCTEQLFRSAEDHAAAIWGGAGAGVGAGAGANWGASPSASPRSLDGQPMAVSLPTSPHSLKAAAAAAVDSSLASSAAASVIDPKESNPPVFYALFQALLYVVCFRGDELLSSRSSEQRGESLADAARWENLLAVGNGDGLRRCDPRILAEFCDVCERVQGLFSSDFLLALRALSHLSTTDNGSSNGAAAAAAAAVAAHKPSVARKAPSDDDRAPLDKEFFFPFDPYLLPRSRSYIAALYRDWSDVHDDNNDAADLEDQHPRSGCDAATPQSLRSPDGRLSSLAAAATKQSSSPASLSMSVEQDSSVRPPARRASTTTSAYPRKTRSRCFDDW</sequence>
<reference evidence="3" key="1">
    <citation type="submission" date="2023-01" db="EMBL/GenBank/DDBJ databases">
        <title>Metagenome sequencing of chrysophaentin producing Chrysophaeum taylorii.</title>
        <authorList>
            <person name="Davison J."/>
            <person name="Bewley C."/>
        </authorList>
    </citation>
    <scope>NUCLEOTIDE SEQUENCE</scope>
    <source>
        <strain evidence="3">NIES-1699</strain>
    </source>
</reference>
<keyword evidence="4" id="KW-1185">Reference proteome</keyword>
<proteinExistence type="inferred from homology"/>
<name>A0AAD7UJ37_9STRA</name>
<dbReference type="InterPro" id="IPR007991">
    <property type="entry name" value="RNA_pol_I_trans_ini_fac_RRN3"/>
</dbReference>
<accession>A0AAD7UJ37</accession>
<feature type="region of interest" description="Disordered" evidence="2">
    <location>
        <begin position="202"/>
        <end position="256"/>
    </location>
</feature>
<feature type="region of interest" description="Disordered" evidence="2">
    <location>
        <begin position="617"/>
        <end position="699"/>
    </location>
</feature>
<comment type="caution">
    <text evidence="3">The sequence shown here is derived from an EMBL/GenBank/DDBJ whole genome shotgun (WGS) entry which is preliminary data.</text>
</comment>
<organism evidence="3 4">
    <name type="scientific">Chrysophaeum taylorii</name>
    <dbReference type="NCBI Taxonomy" id="2483200"/>
    <lineage>
        <taxon>Eukaryota</taxon>
        <taxon>Sar</taxon>
        <taxon>Stramenopiles</taxon>
        <taxon>Ochrophyta</taxon>
        <taxon>Pelagophyceae</taxon>
        <taxon>Pelagomonadales</taxon>
        <taxon>Pelagomonadaceae</taxon>
        <taxon>Chrysophaeum</taxon>
    </lineage>
</organism>
<dbReference type="AlphaFoldDB" id="A0AAD7UJ37"/>
<dbReference type="GO" id="GO:0006361">
    <property type="term" value="P:transcription initiation at RNA polymerase I promoter"/>
    <property type="evidence" value="ECO:0007669"/>
    <property type="project" value="InterPro"/>
</dbReference>
<dbReference type="PANTHER" id="PTHR12790">
    <property type="entry name" value="TRANSCRIPTION INITIATION FACTOR IA RRN3"/>
    <property type="match status" value="1"/>
</dbReference>
<dbReference type="Pfam" id="PF05327">
    <property type="entry name" value="RRN3"/>
    <property type="match status" value="2"/>
</dbReference>
<dbReference type="Proteomes" id="UP001230188">
    <property type="component" value="Unassembled WGS sequence"/>
</dbReference>
<evidence type="ECO:0000256" key="1">
    <source>
        <dbReference type="ARBA" id="ARBA00010098"/>
    </source>
</evidence>
<evidence type="ECO:0000313" key="4">
    <source>
        <dbReference type="Proteomes" id="UP001230188"/>
    </source>
</evidence>
<evidence type="ECO:0000256" key="2">
    <source>
        <dbReference type="SAM" id="MobiDB-lite"/>
    </source>
</evidence>
<dbReference type="EMBL" id="JAQMWT010000158">
    <property type="protein sequence ID" value="KAJ8608820.1"/>
    <property type="molecule type" value="Genomic_DNA"/>
</dbReference>
<comment type="similarity">
    <text evidence="1">Belongs to the RRN3 family.</text>
</comment>
<protein>
    <submittedName>
        <fullName evidence="3">Uncharacterized protein</fullName>
    </submittedName>
</protein>